<keyword evidence="4 6" id="KW-0472">Membrane</keyword>
<evidence type="ECO:0000256" key="3">
    <source>
        <dbReference type="ARBA" id="ARBA00022989"/>
    </source>
</evidence>
<dbReference type="Gene3D" id="1.20.120.1630">
    <property type="match status" value="1"/>
</dbReference>
<evidence type="ECO:0000256" key="2">
    <source>
        <dbReference type="ARBA" id="ARBA00022692"/>
    </source>
</evidence>
<keyword evidence="7" id="KW-0489">Methyltransferase</keyword>
<keyword evidence="3 6" id="KW-1133">Transmembrane helix</keyword>
<evidence type="ECO:0000256" key="5">
    <source>
        <dbReference type="SAM" id="MobiDB-lite"/>
    </source>
</evidence>
<accession>A0A5E4VH68</accession>
<feature type="transmembrane region" description="Helical" evidence="6">
    <location>
        <begin position="104"/>
        <end position="122"/>
    </location>
</feature>
<comment type="subcellular location">
    <subcellularLocation>
        <location evidence="1">Membrane</location>
        <topology evidence="1">Multi-pass membrane protein</topology>
    </subcellularLocation>
</comment>
<organism evidence="7 8">
    <name type="scientific">Pandoraea terrae</name>
    <dbReference type="NCBI Taxonomy" id="1537710"/>
    <lineage>
        <taxon>Bacteria</taxon>
        <taxon>Pseudomonadati</taxon>
        <taxon>Pseudomonadota</taxon>
        <taxon>Betaproteobacteria</taxon>
        <taxon>Burkholderiales</taxon>
        <taxon>Burkholderiaceae</taxon>
        <taxon>Pandoraea</taxon>
    </lineage>
</organism>
<evidence type="ECO:0000256" key="6">
    <source>
        <dbReference type="SAM" id="Phobius"/>
    </source>
</evidence>
<protein>
    <submittedName>
        <fullName evidence="7">Isoprenylcysteine carboxyl methyltransferase</fullName>
    </submittedName>
</protein>
<dbReference type="GO" id="GO:0032259">
    <property type="term" value="P:methylation"/>
    <property type="evidence" value="ECO:0007669"/>
    <property type="project" value="UniProtKB-KW"/>
</dbReference>
<keyword evidence="2 6" id="KW-0812">Transmembrane</keyword>
<keyword evidence="7" id="KW-0808">Transferase</keyword>
<name>A0A5E4VH68_9BURK</name>
<dbReference type="AlphaFoldDB" id="A0A5E4VH68"/>
<dbReference type="GO" id="GO:0016020">
    <property type="term" value="C:membrane"/>
    <property type="evidence" value="ECO:0007669"/>
    <property type="project" value="UniProtKB-SubCell"/>
</dbReference>
<gene>
    <name evidence="7" type="ORF">PTE30175_02591</name>
</gene>
<proteinExistence type="predicted"/>
<evidence type="ECO:0000256" key="4">
    <source>
        <dbReference type="ARBA" id="ARBA00023136"/>
    </source>
</evidence>
<evidence type="ECO:0000256" key="1">
    <source>
        <dbReference type="ARBA" id="ARBA00004141"/>
    </source>
</evidence>
<feature type="region of interest" description="Disordered" evidence="5">
    <location>
        <begin position="1"/>
        <end position="37"/>
    </location>
</feature>
<evidence type="ECO:0000313" key="8">
    <source>
        <dbReference type="Proteomes" id="UP000414233"/>
    </source>
</evidence>
<dbReference type="GO" id="GO:0004671">
    <property type="term" value="F:protein C-terminal S-isoprenylcysteine carboxyl O-methyltransferase activity"/>
    <property type="evidence" value="ECO:0007669"/>
    <property type="project" value="InterPro"/>
</dbReference>
<dbReference type="Pfam" id="PF04140">
    <property type="entry name" value="ICMT"/>
    <property type="match status" value="1"/>
</dbReference>
<dbReference type="Proteomes" id="UP000414233">
    <property type="component" value="Unassembled WGS sequence"/>
</dbReference>
<evidence type="ECO:0000313" key="7">
    <source>
        <dbReference type="EMBL" id="VVE11602.1"/>
    </source>
</evidence>
<dbReference type="EMBL" id="CABPRZ010000009">
    <property type="protein sequence ID" value="VVE11602.1"/>
    <property type="molecule type" value="Genomic_DNA"/>
</dbReference>
<reference evidence="7 8" key="1">
    <citation type="submission" date="2019-08" db="EMBL/GenBank/DDBJ databases">
        <authorList>
            <person name="Peeters C."/>
        </authorList>
    </citation>
    <scope>NUCLEOTIDE SEQUENCE [LARGE SCALE GENOMIC DNA]</scope>
    <source>
        <strain evidence="7 8">LMG 30175</strain>
    </source>
</reference>
<feature type="transmembrane region" description="Helical" evidence="6">
    <location>
        <begin position="73"/>
        <end position="92"/>
    </location>
</feature>
<dbReference type="InterPro" id="IPR007269">
    <property type="entry name" value="ICMT_MeTrfase"/>
</dbReference>
<feature type="transmembrane region" description="Helical" evidence="6">
    <location>
        <begin position="134"/>
        <end position="158"/>
    </location>
</feature>
<keyword evidence="8" id="KW-1185">Reference proteome</keyword>
<feature type="transmembrane region" description="Helical" evidence="6">
    <location>
        <begin position="178"/>
        <end position="195"/>
    </location>
</feature>
<sequence>MLSPEQQRELTMPGHDNPSLPISTGLEAPRDSSPGRPRTHDELFEVVVRVSATLLLSLFAYSAVVHWRAEPGRITLLLLVVDAFLIMGLSLFARVPKKRDWGPVSFLCTMGATYYFLAVQLAPGTKLIPETLGAILQVSGILWQFFAKASLRGSFGLLPANRGIVSRGAYRFMRHPMYLGYLITDIGFLFTNFGWQNLLVYGIQFGLQVGRIIREERLLSADQSYRAYMGKVRYRVIPGIF</sequence>
<feature type="transmembrane region" description="Helical" evidence="6">
    <location>
        <begin position="46"/>
        <end position="67"/>
    </location>
</feature>